<evidence type="ECO:0000313" key="7">
    <source>
        <dbReference type="EMBL" id="MBA0086588.1"/>
    </source>
</evidence>
<dbReference type="Proteomes" id="UP000567293">
    <property type="component" value="Unassembled WGS sequence"/>
</dbReference>
<comment type="caution">
    <text evidence="7">The sequence shown here is derived from an EMBL/GenBank/DDBJ whole genome shotgun (WGS) entry which is preliminary data.</text>
</comment>
<organism evidence="7 8">
    <name type="scientific">Candidatus Acidiferrum panamense</name>
    <dbReference type="NCBI Taxonomy" id="2741543"/>
    <lineage>
        <taxon>Bacteria</taxon>
        <taxon>Pseudomonadati</taxon>
        <taxon>Acidobacteriota</taxon>
        <taxon>Terriglobia</taxon>
        <taxon>Candidatus Acidiferrales</taxon>
        <taxon>Candidatus Acidiferrum</taxon>
    </lineage>
</organism>
<dbReference type="GO" id="GO:0004130">
    <property type="term" value="F:cytochrome-c peroxidase activity"/>
    <property type="evidence" value="ECO:0007669"/>
    <property type="project" value="TreeGrafter"/>
</dbReference>
<dbReference type="EMBL" id="JACDQQ010001588">
    <property type="protein sequence ID" value="MBA0086588.1"/>
    <property type="molecule type" value="Genomic_DNA"/>
</dbReference>
<dbReference type="Pfam" id="PF06537">
    <property type="entry name" value="DHOR"/>
    <property type="match status" value="1"/>
</dbReference>
<dbReference type="GO" id="GO:0046872">
    <property type="term" value="F:metal ion binding"/>
    <property type="evidence" value="ECO:0007669"/>
    <property type="project" value="UniProtKB-KW"/>
</dbReference>
<dbReference type="GO" id="GO:0009055">
    <property type="term" value="F:electron transfer activity"/>
    <property type="evidence" value="ECO:0007669"/>
    <property type="project" value="InterPro"/>
</dbReference>
<evidence type="ECO:0000256" key="3">
    <source>
        <dbReference type="ARBA" id="ARBA00023004"/>
    </source>
</evidence>
<dbReference type="PANTHER" id="PTHR30600:SF4">
    <property type="entry name" value="CYTOCHROME C DOMAIN-CONTAINING PROTEIN"/>
    <property type="match status" value="1"/>
</dbReference>
<dbReference type="AlphaFoldDB" id="A0A7V8NSC5"/>
<evidence type="ECO:0000256" key="4">
    <source>
        <dbReference type="PROSITE-ProRule" id="PRU00433"/>
    </source>
</evidence>
<gene>
    <name evidence="7" type="ORF">HRJ53_16530</name>
</gene>
<name>A0A7V8NSC5_9BACT</name>
<proteinExistence type="predicted"/>
<keyword evidence="8" id="KW-1185">Reference proteome</keyword>
<keyword evidence="1 4" id="KW-0349">Heme</keyword>
<evidence type="ECO:0000259" key="6">
    <source>
        <dbReference type="PROSITE" id="PS51007"/>
    </source>
</evidence>
<dbReference type="InterPro" id="IPR051395">
    <property type="entry name" value="Cytochrome_c_Peroxidase/MauG"/>
</dbReference>
<keyword evidence="2 4" id="KW-0479">Metal-binding</keyword>
<feature type="domain" description="Cytochrome c" evidence="6">
    <location>
        <begin position="308"/>
        <end position="462"/>
    </location>
</feature>
<dbReference type="InterPro" id="IPR036909">
    <property type="entry name" value="Cyt_c-like_dom_sf"/>
</dbReference>
<keyword evidence="5" id="KW-0732">Signal</keyword>
<dbReference type="GO" id="GO:0020037">
    <property type="term" value="F:heme binding"/>
    <property type="evidence" value="ECO:0007669"/>
    <property type="project" value="InterPro"/>
</dbReference>
<sequence length="462" mass="50432">MPYEFLRAQERKMIFKAAPLVCGVAVVALLTLTPASSQNGSKKATVPEQQFPEAPAAFDNKSNGTVDDATHAADQGKFDEIENVGDGLGPLYNAQSCRECHQNPTSGAGSQVSELRVGHLGPNRRFENPNIPIARGAEIIMGRTLVNDRAICPSAAFPDTEIQQRVPDSETVRTTRISVNALGDGFVEAVADQTLVDLAREQCRNSHRRVCGLVVYVPIVEAPGRAGVGRFGWKDQHASLLSFSGDAYLNEMGITNVLFPDEVTKLCNTVNEPNDKPGSDGLSDVDHFARFIRASKAPPRDRTLANTPAAMRGSELFDKIGCAVCHVRSLTTAPAGTKINGDQFTIPAALGSKTFHPFSDFLLHDVGTGDGIVIPTVEHYGRVTRRMPREATLENFQRTENRLRTAPLWGVRFHTRLMHDGVTVTLRDAILRHAGESSQATRDFRRLGPKDQDAVLEFLRSL</sequence>
<protein>
    <recommendedName>
        <fullName evidence="6">Cytochrome c domain-containing protein</fullName>
    </recommendedName>
</protein>
<accession>A0A7V8NSC5</accession>
<reference evidence="7" key="1">
    <citation type="submission" date="2020-06" db="EMBL/GenBank/DDBJ databases">
        <title>Legume-microbial interactions unlock mineral nutrients during tropical forest succession.</title>
        <authorList>
            <person name="Epihov D.Z."/>
        </authorList>
    </citation>
    <scope>NUCLEOTIDE SEQUENCE [LARGE SCALE GENOMIC DNA]</scope>
    <source>
        <strain evidence="7">Pan2503</strain>
    </source>
</reference>
<evidence type="ECO:0000256" key="1">
    <source>
        <dbReference type="ARBA" id="ARBA00022617"/>
    </source>
</evidence>
<keyword evidence="3 4" id="KW-0408">Iron</keyword>
<dbReference type="PANTHER" id="PTHR30600">
    <property type="entry name" value="CYTOCHROME C PEROXIDASE-RELATED"/>
    <property type="match status" value="1"/>
</dbReference>
<feature type="signal peptide" evidence="5">
    <location>
        <begin position="1"/>
        <end position="37"/>
    </location>
</feature>
<feature type="chain" id="PRO_5030937501" description="Cytochrome c domain-containing protein" evidence="5">
    <location>
        <begin position="38"/>
        <end position="462"/>
    </location>
</feature>
<dbReference type="PROSITE" id="PS51007">
    <property type="entry name" value="CYTC"/>
    <property type="match status" value="1"/>
</dbReference>
<evidence type="ECO:0000313" key="8">
    <source>
        <dbReference type="Proteomes" id="UP000567293"/>
    </source>
</evidence>
<dbReference type="InterPro" id="IPR010538">
    <property type="entry name" value="DHOR"/>
</dbReference>
<evidence type="ECO:0000256" key="2">
    <source>
        <dbReference type="ARBA" id="ARBA00022723"/>
    </source>
</evidence>
<dbReference type="SUPFAM" id="SSF46626">
    <property type="entry name" value="Cytochrome c"/>
    <property type="match status" value="1"/>
</dbReference>
<dbReference type="Gene3D" id="1.10.760.10">
    <property type="entry name" value="Cytochrome c-like domain"/>
    <property type="match status" value="1"/>
</dbReference>
<dbReference type="InterPro" id="IPR009056">
    <property type="entry name" value="Cyt_c-like_dom"/>
</dbReference>
<evidence type="ECO:0000256" key="5">
    <source>
        <dbReference type="SAM" id="SignalP"/>
    </source>
</evidence>